<name>A0A0G1PKS2_9BACT</name>
<evidence type="ECO:0000313" key="2">
    <source>
        <dbReference type="Proteomes" id="UP000034794"/>
    </source>
</evidence>
<organism evidence="1 2">
    <name type="scientific">Candidatus Collierbacteria bacterium GW2011_GWA2_46_26</name>
    <dbReference type="NCBI Taxonomy" id="1618381"/>
    <lineage>
        <taxon>Bacteria</taxon>
        <taxon>Candidatus Collieribacteriota</taxon>
    </lineage>
</organism>
<dbReference type="EMBL" id="LCMI01000005">
    <property type="protein sequence ID" value="KKU33282.1"/>
    <property type="molecule type" value="Genomic_DNA"/>
</dbReference>
<protein>
    <submittedName>
        <fullName evidence="1">Uncharacterized protein</fullName>
    </submittedName>
</protein>
<evidence type="ECO:0000313" key="1">
    <source>
        <dbReference type="EMBL" id="KKU33282.1"/>
    </source>
</evidence>
<accession>A0A0G1PKS2</accession>
<comment type="caution">
    <text evidence="1">The sequence shown here is derived from an EMBL/GenBank/DDBJ whole genome shotgun (WGS) entry which is preliminary data.</text>
</comment>
<sequence>MNFMEVPRHWREQPTRMRFDGEEKTLKDSDMTVFKYPGGSIPLVGDYYQIRERFEKKGFAQEAIDEILFRLWGGIPAESAISLGEVVNSFHELVGSEVGK</sequence>
<proteinExistence type="predicted"/>
<gene>
    <name evidence="1" type="ORF">UX47_C0005G0084</name>
</gene>
<reference evidence="1 2" key="1">
    <citation type="journal article" date="2015" name="Nature">
        <title>rRNA introns, odd ribosomes, and small enigmatic genomes across a large radiation of phyla.</title>
        <authorList>
            <person name="Brown C.T."/>
            <person name="Hug L.A."/>
            <person name="Thomas B.C."/>
            <person name="Sharon I."/>
            <person name="Castelle C.J."/>
            <person name="Singh A."/>
            <person name="Wilkins M.J."/>
            <person name="Williams K.H."/>
            <person name="Banfield J.F."/>
        </authorList>
    </citation>
    <scope>NUCLEOTIDE SEQUENCE [LARGE SCALE GENOMIC DNA]</scope>
</reference>
<dbReference type="Proteomes" id="UP000034794">
    <property type="component" value="Unassembled WGS sequence"/>
</dbReference>
<dbReference type="AlphaFoldDB" id="A0A0G1PKS2"/>